<evidence type="ECO:0000313" key="1">
    <source>
        <dbReference type="EMBL" id="WAJ28618.1"/>
    </source>
</evidence>
<proteinExistence type="predicted"/>
<accession>A0ACD4NP83</accession>
<organism evidence="1 2">
    <name type="scientific">Antarcticirhabdus aurantiaca</name>
    <dbReference type="NCBI Taxonomy" id="2606717"/>
    <lineage>
        <taxon>Bacteria</taxon>
        <taxon>Pseudomonadati</taxon>
        <taxon>Pseudomonadota</taxon>
        <taxon>Alphaproteobacteria</taxon>
        <taxon>Hyphomicrobiales</taxon>
        <taxon>Aurantimonadaceae</taxon>
        <taxon>Antarcticirhabdus</taxon>
    </lineage>
</organism>
<keyword evidence="2" id="KW-1185">Reference proteome</keyword>
<sequence length="568" mass="60988">MAESLVDDPRLAGLMVREAWRRARCALGAGPLTWLRLAGAAPDALVALPTPLRAGDPAEAQEIYSGTFTLAGTTAHAEGVSPFALVPSSPLWARELHAFDWLRHLAAAGDALAARNARLLVSEWIGARRFGAGRVPYEPDVASRRLIAWIAHAAFLMEGADPAFARLFLKSLGREARHVKRVSVGEAPAGLPRLRARIALAYAALCLPAGRARARAAAKALAAELDRQIFPDGGHVSRNPEAIPEILADLLPLRQLLLDAGQPVPRALYSAVDRMLPALRFFRHGDGALALFNGAGAAEPRLLAAVLRHDETMGEPISNARHSGYQRLAAGGTVLLADTGLPPAPALSGEAHAGTLGFEFSSLGQRFVVSCGAPGSRSESRRHASRVTAAHSTLTLADRSSSRFARHAALGRFLGNPLIRGPSQVTMEREDEDGLFAFRAVHDGYAEDFGLLHERRIALSAGGHRIEGTDRLAEAGRRCVAFEGRRRAAVRFHLHPSVVVEAVEGGLRLQARNHAWLFAATVEPEVEDSIFFADGSTGGGRRTSQIVLGFDADIVDTVFWSFQRELPR</sequence>
<name>A0ACD4NP83_9HYPH</name>
<gene>
    <name evidence="1" type="ORF">OXU80_28115</name>
</gene>
<evidence type="ECO:0000313" key="2">
    <source>
        <dbReference type="Proteomes" id="UP001163223"/>
    </source>
</evidence>
<dbReference type="Proteomes" id="UP001163223">
    <property type="component" value="Chromosome"/>
</dbReference>
<reference evidence="1" key="1">
    <citation type="submission" date="2022-11" db="EMBL/GenBank/DDBJ databases">
        <title>beta-Carotene-producing bacterium, Jeongeuplla avenae sp. nov., alleviates the salt stress of Arabidopsis seedlings.</title>
        <authorList>
            <person name="Jiang L."/>
            <person name="Lee J."/>
        </authorList>
    </citation>
    <scope>NUCLEOTIDE SEQUENCE</scope>
    <source>
        <strain evidence="1">DY_R2A_6</strain>
    </source>
</reference>
<protein>
    <submittedName>
        <fullName evidence="1">Heparinase II/III family protein</fullName>
    </submittedName>
</protein>
<dbReference type="EMBL" id="CP113520">
    <property type="protein sequence ID" value="WAJ28618.1"/>
    <property type="molecule type" value="Genomic_DNA"/>
</dbReference>